<name>A0A9P8PY97_9ASCO</name>
<dbReference type="PIRSF" id="PIRSF000422">
    <property type="entry name" value="N-terminal-AcTrfase-A_aux_su"/>
    <property type="match status" value="1"/>
</dbReference>
<keyword evidence="1" id="KW-0677">Repeat</keyword>
<dbReference type="OrthoDB" id="10263032at2759"/>
<dbReference type="InterPro" id="IPR021183">
    <property type="entry name" value="NatA_aux_su"/>
</dbReference>
<dbReference type="Gene3D" id="1.25.40.1040">
    <property type="match status" value="1"/>
</dbReference>
<dbReference type="PANTHER" id="PTHR22767">
    <property type="entry name" value="N-TERMINAL ACETYLTRANSFERASE-RELATED"/>
    <property type="match status" value="1"/>
</dbReference>
<dbReference type="EMBL" id="JAEUBF010000300">
    <property type="protein sequence ID" value="KAH3679494.1"/>
    <property type="molecule type" value="Genomic_DNA"/>
</dbReference>
<dbReference type="PROSITE" id="PS50005">
    <property type="entry name" value="TPR"/>
    <property type="match status" value="1"/>
</dbReference>
<dbReference type="Proteomes" id="UP000769528">
    <property type="component" value="Unassembled WGS sequence"/>
</dbReference>
<dbReference type="SUPFAM" id="SSF48452">
    <property type="entry name" value="TPR-like"/>
    <property type="match status" value="2"/>
</dbReference>
<dbReference type="SMART" id="SM00028">
    <property type="entry name" value="TPR"/>
    <property type="match status" value="6"/>
</dbReference>
<dbReference type="Pfam" id="PF12569">
    <property type="entry name" value="NatA_aux_su"/>
    <property type="match status" value="1"/>
</dbReference>
<gene>
    <name evidence="4" type="ORF">WICMUC_000939</name>
</gene>
<dbReference type="PANTHER" id="PTHR22767:SF2">
    <property type="entry name" value="N(ALPHA)-ACETYLTRANSFERASE 15_16, ISOFORM A"/>
    <property type="match status" value="1"/>
</dbReference>
<comment type="caution">
    <text evidence="4">The sequence shown here is derived from an EMBL/GenBank/DDBJ whole genome shotgun (WGS) entry which is preliminary data.</text>
</comment>
<dbReference type="InterPro" id="IPR011990">
    <property type="entry name" value="TPR-like_helical_dom_sf"/>
</dbReference>
<evidence type="ECO:0000313" key="5">
    <source>
        <dbReference type="Proteomes" id="UP000769528"/>
    </source>
</evidence>
<evidence type="ECO:0000256" key="2">
    <source>
        <dbReference type="ARBA" id="ARBA00022803"/>
    </source>
</evidence>
<organism evidence="4 5">
    <name type="scientific">Wickerhamomyces mucosus</name>
    <dbReference type="NCBI Taxonomy" id="1378264"/>
    <lineage>
        <taxon>Eukaryota</taxon>
        <taxon>Fungi</taxon>
        <taxon>Dikarya</taxon>
        <taxon>Ascomycota</taxon>
        <taxon>Saccharomycotina</taxon>
        <taxon>Saccharomycetes</taxon>
        <taxon>Phaffomycetales</taxon>
        <taxon>Wickerhamomycetaceae</taxon>
        <taxon>Wickerhamomyces</taxon>
    </lineage>
</organism>
<evidence type="ECO:0000256" key="1">
    <source>
        <dbReference type="ARBA" id="ARBA00022737"/>
    </source>
</evidence>
<sequence length="766" mass="89816">MSRRVPVASANKEETSFKEALKLYEGKQYKKSIKICEQILKKNSNYAEAYALKALDLYHLKEFEESEAYVGKALAKNPDSPITNHILGILRRQQQNYKDASKYFKKAMASGSTNQAIWRDLSVMELQNRDYKNLTKSRHAYLEAALGYRANWTGLAIAHHLNNDFNAAEKTLVKIEELVKGKLSEAELYENSELELYKNEIIAEVNTQSALKNLESLNTLDKYSELETKGKYLLKLERFEEAQKVYRELLKRNPDDYKYYKFLEVSLKSLNKSKRLRVGLYDKLAKFYPKSDAPKFIPLTFLKSTDEEFEPRLRAYLLSQLKRGAPATFQNVKPLYKDQSKVEVIEKIVLEYLSTLKDLPIEYIWTNYFLSLHYLRQSKLNDALKYVESAIDHTPTIVELYILKARVLKHFGNLEKACETINYGRELDLQDRFINSKTVKYYLRNNNVDRGLEIASIFTKNDTSTNGLKDLHTMQASWFVIENGEAFYRLYKETKDIKFLGLALKRFQGIVKIFEEYYNDQLDFHTFCLRKGTARAYLQMLNWEDSIFTSPIYQRAIKSVSSIYFHISDERLNETEDVYEKLNKKEKIAKIKQAEQDKVKFQAYTDDNDIYGDKLIKVKSLLEEFNGKFFHHLINQGPDLIFTNEIQFQLQYKLKKIALVLGSLNKIIKADEKNVRLPYFALLLKFSDFTDVLSKKLIERGLERFDLKDLKQFVYGYITDDYQSILTLVQIHNLSIEGLQDLKNDILERIKHLEPYEQFELLTLIK</sequence>
<dbReference type="InterPro" id="IPR019734">
    <property type="entry name" value="TPR_rpt"/>
</dbReference>
<reference evidence="4" key="1">
    <citation type="journal article" date="2021" name="Open Biol.">
        <title>Shared evolutionary footprints suggest mitochondrial oxidative damage underlies multiple complex I losses in fungi.</title>
        <authorList>
            <person name="Schikora-Tamarit M.A."/>
            <person name="Marcet-Houben M."/>
            <person name="Nosek J."/>
            <person name="Gabaldon T."/>
        </authorList>
    </citation>
    <scope>NUCLEOTIDE SEQUENCE</scope>
    <source>
        <strain evidence="4">CBS6341</strain>
    </source>
</reference>
<dbReference type="Gene3D" id="1.25.40.1010">
    <property type="match status" value="1"/>
</dbReference>
<keyword evidence="5" id="KW-1185">Reference proteome</keyword>
<dbReference type="AlphaFoldDB" id="A0A9P8PY97"/>
<reference evidence="4" key="2">
    <citation type="submission" date="2021-01" db="EMBL/GenBank/DDBJ databases">
        <authorList>
            <person name="Schikora-Tamarit M.A."/>
        </authorList>
    </citation>
    <scope>NUCLEOTIDE SEQUENCE</scope>
    <source>
        <strain evidence="4">CBS6341</strain>
    </source>
</reference>
<accession>A0A9P8PY97</accession>
<protein>
    <submittedName>
        <fullName evidence="4">Uncharacterized protein</fullName>
    </submittedName>
</protein>
<evidence type="ECO:0000256" key="3">
    <source>
        <dbReference type="PROSITE-ProRule" id="PRU00339"/>
    </source>
</evidence>
<evidence type="ECO:0000313" key="4">
    <source>
        <dbReference type="EMBL" id="KAH3679494.1"/>
    </source>
</evidence>
<keyword evidence="2 3" id="KW-0802">TPR repeat</keyword>
<feature type="repeat" description="TPR" evidence="3">
    <location>
        <begin position="223"/>
        <end position="256"/>
    </location>
</feature>
<proteinExistence type="predicted"/>
<dbReference type="GO" id="GO:0031415">
    <property type="term" value="C:NatA complex"/>
    <property type="evidence" value="ECO:0007669"/>
    <property type="project" value="TreeGrafter"/>
</dbReference>